<reference evidence="1" key="2">
    <citation type="submission" date="2022-06" db="UniProtKB">
        <authorList>
            <consortium name="EnsemblMetazoa"/>
        </authorList>
    </citation>
    <scope>IDENTIFICATION</scope>
    <source>
        <strain evidence="1">DF5081</strain>
    </source>
</reference>
<keyword evidence="2" id="KW-1185">Reference proteome</keyword>
<dbReference type="AlphaFoldDB" id="A0A8R1EQX7"/>
<name>A0A8R1EQX7_CAEJA</name>
<evidence type="ECO:0000313" key="1">
    <source>
        <dbReference type="EnsemblMetazoa" id="CJA38631.1"/>
    </source>
</evidence>
<organism evidence="1 2">
    <name type="scientific">Caenorhabditis japonica</name>
    <dbReference type="NCBI Taxonomy" id="281687"/>
    <lineage>
        <taxon>Eukaryota</taxon>
        <taxon>Metazoa</taxon>
        <taxon>Ecdysozoa</taxon>
        <taxon>Nematoda</taxon>
        <taxon>Chromadorea</taxon>
        <taxon>Rhabditida</taxon>
        <taxon>Rhabditina</taxon>
        <taxon>Rhabditomorpha</taxon>
        <taxon>Rhabditoidea</taxon>
        <taxon>Rhabditidae</taxon>
        <taxon>Peloderinae</taxon>
        <taxon>Caenorhabditis</taxon>
    </lineage>
</organism>
<protein>
    <submittedName>
        <fullName evidence="1">Uncharacterized protein</fullName>
    </submittedName>
</protein>
<dbReference type="EnsemblMetazoa" id="CJA38631.1">
    <property type="protein sequence ID" value="CJA38631.1"/>
    <property type="gene ID" value="WBGene00214478"/>
</dbReference>
<accession>A0A8R1EQX7</accession>
<sequence length="79" mass="8914">MFMNTASDNKKNLKKAVNRPALKDKKIHAHENAQPHVFKPVKQKVVKTPYYQNIHMKAEAIAQLSENNTSTHAIHGILG</sequence>
<evidence type="ECO:0000313" key="2">
    <source>
        <dbReference type="Proteomes" id="UP000005237"/>
    </source>
</evidence>
<proteinExistence type="predicted"/>
<reference evidence="2" key="1">
    <citation type="submission" date="2010-08" db="EMBL/GenBank/DDBJ databases">
        <authorList>
            <consortium name="Caenorhabditis japonica Sequencing Consortium"/>
            <person name="Wilson R.K."/>
        </authorList>
    </citation>
    <scope>NUCLEOTIDE SEQUENCE [LARGE SCALE GENOMIC DNA]</scope>
    <source>
        <strain evidence="2">DF5081</strain>
    </source>
</reference>
<dbReference type="Proteomes" id="UP000005237">
    <property type="component" value="Unassembled WGS sequence"/>
</dbReference>